<name>A0A0E9T5A4_ANGAN</name>
<organism evidence="1">
    <name type="scientific">Anguilla anguilla</name>
    <name type="common">European freshwater eel</name>
    <name type="synonym">Muraena anguilla</name>
    <dbReference type="NCBI Taxonomy" id="7936"/>
    <lineage>
        <taxon>Eukaryota</taxon>
        <taxon>Metazoa</taxon>
        <taxon>Chordata</taxon>
        <taxon>Craniata</taxon>
        <taxon>Vertebrata</taxon>
        <taxon>Euteleostomi</taxon>
        <taxon>Actinopterygii</taxon>
        <taxon>Neopterygii</taxon>
        <taxon>Teleostei</taxon>
        <taxon>Anguilliformes</taxon>
        <taxon>Anguillidae</taxon>
        <taxon>Anguilla</taxon>
    </lineage>
</organism>
<dbReference type="EMBL" id="GBXM01059751">
    <property type="protein sequence ID" value="JAH48826.1"/>
    <property type="molecule type" value="Transcribed_RNA"/>
</dbReference>
<proteinExistence type="predicted"/>
<accession>A0A0E9T5A4</accession>
<sequence length="52" mass="5772">MCTSPPCFLSVLQLEAVTSALQIRTFRCLAFPAQRSSFEGLCNRPGNSTEYE</sequence>
<reference evidence="1" key="1">
    <citation type="submission" date="2014-11" db="EMBL/GenBank/DDBJ databases">
        <authorList>
            <person name="Amaro Gonzalez C."/>
        </authorList>
    </citation>
    <scope>NUCLEOTIDE SEQUENCE</scope>
</reference>
<evidence type="ECO:0000313" key="1">
    <source>
        <dbReference type="EMBL" id="JAH48826.1"/>
    </source>
</evidence>
<reference evidence="1" key="2">
    <citation type="journal article" date="2015" name="Fish Shellfish Immunol.">
        <title>Early steps in the European eel (Anguilla anguilla)-Vibrio vulnificus interaction in the gills: Role of the RtxA13 toxin.</title>
        <authorList>
            <person name="Callol A."/>
            <person name="Pajuelo D."/>
            <person name="Ebbesson L."/>
            <person name="Teles M."/>
            <person name="MacKenzie S."/>
            <person name="Amaro C."/>
        </authorList>
    </citation>
    <scope>NUCLEOTIDE SEQUENCE</scope>
</reference>
<protein>
    <submittedName>
        <fullName evidence="1">Uncharacterized protein</fullName>
    </submittedName>
</protein>
<dbReference type="AlphaFoldDB" id="A0A0E9T5A4"/>